<dbReference type="SMART" id="SM00412">
    <property type="entry name" value="Cu_FIST"/>
    <property type="match status" value="1"/>
</dbReference>
<name>W9Z028_9EURO</name>
<protein>
    <recommendedName>
        <fullName evidence="9">Copper-fist domain-containing protein</fullName>
    </recommendedName>
</protein>
<dbReference type="GO" id="GO:0005507">
    <property type="term" value="F:copper ion binding"/>
    <property type="evidence" value="ECO:0007669"/>
    <property type="project" value="InterPro"/>
</dbReference>
<dbReference type="GO" id="GO:0005634">
    <property type="term" value="C:nucleus"/>
    <property type="evidence" value="ECO:0007669"/>
    <property type="project" value="UniProtKB-SubCell"/>
</dbReference>
<gene>
    <name evidence="10" type="ORF">A1O1_00425</name>
</gene>
<dbReference type="GO" id="GO:0000981">
    <property type="term" value="F:DNA-binding transcription factor activity, RNA polymerase II-specific"/>
    <property type="evidence" value="ECO:0007669"/>
    <property type="project" value="TreeGrafter"/>
</dbReference>
<keyword evidence="11" id="KW-1185">Reference proteome</keyword>
<dbReference type="GO" id="GO:0006878">
    <property type="term" value="P:intracellular copper ion homeostasis"/>
    <property type="evidence" value="ECO:0007669"/>
    <property type="project" value="TreeGrafter"/>
</dbReference>
<evidence type="ECO:0000256" key="3">
    <source>
        <dbReference type="ARBA" id="ARBA00022833"/>
    </source>
</evidence>
<dbReference type="RefSeq" id="XP_007719534.1">
    <property type="nucleotide sequence ID" value="XM_007721344.1"/>
</dbReference>
<feature type="region of interest" description="Disordered" evidence="8">
    <location>
        <begin position="241"/>
        <end position="270"/>
    </location>
</feature>
<dbReference type="SMART" id="SM01090">
    <property type="entry name" value="Copper-fist"/>
    <property type="match status" value="1"/>
</dbReference>
<dbReference type="HOGENOM" id="CLU_022327_2_1_1"/>
<reference evidence="10 11" key="1">
    <citation type="submission" date="2013-03" db="EMBL/GenBank/DDBJ databases">
        <title>The Genome Sequence of Capronia coronata CBS 617.96.</title>
        <authorList>
            <consortium name="The Broad Institute Genomics Platform"/>
            <person name="Cuomo C."/>
            <person name="de Hoog S."/>
            <person name="Gorbushina A."/>
            <person name="Walker B."/>
            <person name="Young S.K."/>
            <person name="Zeng Q."/>
            <person name="Gargeya S."/>
            <person name="Fitzgerald M."/>
            <person name="Haas B."/>
            <person name="Abouelleil A."/>
            <person name="Allen A.W."/>
            <person name="Alvarado L."/>
            <person name="Arachchi H.M."/>
            <person name="Berlin A.M."/>
            <person name="Chapman S.B."/>
            <person name="Gainer-Dewar J."/>
            <person name="Goldberg J."/>
            <person name="Griggs A."/>
            <person name="Gujja S."/>
            <person name="Hansen M."/>
            <person name="Howarth C."/>
            <person name="Imamovic A."/>
            <person name="Ireland A."/>
            <person name="Larimer J."/>
            <person name="McCowan C."/>
            <person name="Murphy C."/>
            <person name="Pearson M."/>
            <person name="Poon T.W."/>
            <person name="Priest M."/>
            <person name="Roberts A."/>
            <person name="Saif S."/>
            <person name="Shea T."/>
            <person name="Sisk P."/>
            <person name="Sykes S."/>
            <person name="Wortman J."/>
            <person name="Nusbaum C."/>
            <person name="Birren B."/>
        </authorList>
    </citation>
    <scope>NUCLEOTIDE SEQUENCE [LARGE SCALE GENOMIC DNA]</scope>
    <source>
        <strain evidence="10 11">CBS 617.96</strain>
    </source>
</reference>
<feature type="compositionally biased region" description="Low complexity" evidence="8">
    <location>
        <begin position="508"/>
        <end position="522"/>
    </location>
</feature>
<dbReference type="EMBL" id="AMWN01000001">
    <property type="protein sequence ID" value="EXJ95305.1"/>
    <property type="molecule type" value="Genomic_DNA"/>
</dbReference>
<feature type="compositionally biased region" description="Polar residues" evidence="8">
    <location>
        <begin position="244"/>
        <end position="268"/>
    </location>
</feature>
<dbReference type="Pfam" id="PF00649">
    <property type="entry name" value="Copper-fist"/>
    <property type="match status" value="1"/>
</dbReference>
<dbReference type="GeneID" id="19155333"/>
<comment type="caution">
    <text evidence="10">The sequence shown here is derived from an EMBL/GenBank/DDBJ whole genome shotgun (WGS) entry which is preliminary data.</text>
</comment>
<dbReference type="STRING" id="1182541.W9Z028"/>
<dbReference type="GO" id="GO:0006879">
    <property type="term" value="P:intracellular iron ion homeostasis"/>
    <property type="evidence" value="ECO:0007669"/>
    <property type="project" value="TreeGrafter"/>
</dbReference>
<dbReference type="SUPFAM" id="SSF57879">
    <property type="entry name" value="Zinc domain conserved in yeast copper-regulated transcription factors"/>
    <property type="match status" value="1"/>
</dbReference>
<feature type="region of interest" description="Disordered" evidence="8">
    <location>
        <begin position="499"/>
        <end position="567"/>
    </location>
</feature>
<evidence type="ECO:0000256" key="6">
    <source>
        <dbReference type="ARBA" id="ARBA00023163"/>
    </source>
</evidence>
<dbReference type="GO" id="GO:0000978">
    <property type="term" value="F:RNA polymerase II cis-regulatory region sequence-specific DNA binding"/>
    <property type="evidence" value="ECO:0007669"/>
    <property type="project" value="TreeGrafter"/>
</dbReference>
<dbReference type="PANTHER" id="PTHR28088:SF5">
    <property type="entry name" value="TRANSCRIPTIONAL ACTIVATOR HAA1-RELATED"/>
    <property type="match status" value="1"/>
</dbReference>
<feature type="compositionally biased region" description="Acidic residues" evidence="8">
    <location>
        <begin position="555"/>
        <end position="567"/>
    </location>
</feature>
<feature type="compositionally biased region" description="Polar residues" evidence="8">
    <location>
        <begin position="338"/>
        <end position="352"/>
    </location>
</feature>
<evidence type="ECO:0000313" key="11">
    <source>
        <dbReference type="Proteomes" id="UP000019484"/>
    </source>
</evidence>
<evidence type="ECO:0000256" key="7">
    <source>
        <dbReference type="ARBA" id="ARBA00023242"/>
    </source>
</evidence>
<dbReference type="InterPro" id="IPR036395">
    <property type="entry name" value="Cu_fist_DNA-bd_dom_sf"/>
</dbReference>
<dbReference type="FunFam" id="3.90.430.10:FF:000001">
    <property type="entry name" value="Copper fist DNA-binding protein"/>
    <property type="match status" value="1"/>
</dbReference>
<dbReference type="InterPro" id="IPR001083">
    <property type="entry name" value="Cu_fist_DNA-bd_dom"/>
</dbReference>
<dbReference type="PROSITE" id="PS50073">
    <property type="entry name" value="COPPER_FIST_2"/>
    <property type="match status" value="1"/>
</dbReference>
<organism evidence="10 11">
    <name type="scientific">Capronia coronata CBS 617.96</name>
    <dbReference type="NCBI Taxonomy" id="1182541"/>
    <lineage>
        <taxon>Eukaryota</taxon>
        <taxon>Fungi</taxon>
        <taxon>Dikarya</taxon>
        <taxon>Ascomycota</taxon>
        <taxon>Pezizomycotina</taxon>
        <taxon>Eurotiomycetes</taxon>
        <taxon>Chaetothyriomycetidae</taxon>
        <taxon>Chaetothyriales</taxon>
        <taxon>Herpotrichiellaceae</taxon>
        <taxon>Capronia</taxon>
    </lineage>
</organism>
<comment type="subcellular location">
    <subcellularLocation>
        <location evidence="1">Nucleus</location>
    </subcellularLocation>
</comment>
<dbReference type="PANTHER" id="PTHR28088">
    <property type="entry name" value="TRANSCRIPTIONAL ACTIVATOR HAA1-RELATED"/>
    <property type="match status" value="1"/>
</dbReference>
<feature type="region of interest" description="Disordered" evidence="8">
    <location>
        <begin position="338"/>
        <end position="383"/>
    </location>
</feature>
<dbReference type="InterPro" id="IPR051763">
    <property type="entry name" value="Copper_Homeo_Regul"/>
</dbReference>
<evidence type="ECO:0000256" key="1">
    <source>
        <dbReference type="ARBA" id="ARBA00004123"/>
    </source>
</evidence>
<evidence type="ECO:0000256" key="2">
    <source>
        <dbReference type="ARBA" id="ARBA00022723"/>
    </source>
</evidence>
<evidence type="ECO:0000313" key="10">
    <source>
        <dbReference type="EMBL" id="EXJ95305.1"/>
    </source>
</evidence>
<keyword evidence="3" id="KW-0862">Zinc</keyword>
<dbReference type="Gene3D" id="3.90.430.10">
    <property type="entry name" value="Copper fist DNA-binding domain"/>
    <property type="match status" value="1"/>
</dbReference>
<dbReference type="eggNOG" id="ENOG502S7CA">
    <property type="taxonomic scope" value="Eukaryota"/>
</dbReference>
<proteinExistence type="predicted"/>
<keyword evidence="2" id="KW-0479">Metal-binding</keyword>
<accession>W9Z028</accession>
<dbReference type="OrthoDB" id="5600085at2759"/>
<dbReference type="AlphaFoldDB" id="W9Z028"/>
<keyword evidence="5" id="KW-0805">Transcription regulation</keyword>
<sequence length="567" mass="62611">MLINGEKFACEACVRGHRVSSCHHQDRPLVHVNKKGRPVSQCQHCRGLRKARSQHVKCECHDKAHPKDECPHVKTENKAEPHTCCCTHGQRCTCSLKKDLDSVPEDIPPLIQPKEHAKQRPNMNSHESKTTIFTNGHHKPVHKFNDAHNQLGAPYKIPSRSHSLHGHRDLAHRSTDSLPLLKTSRPFHESPLHNSMTDAVDIMQRRVKSEHNSPALGPTNGMVDPAIQDLAIPSFDPKAYSYSPFGTDTPPTQTNGLQNGQTPGQQDLSLPERFPESWFMTYEQAHEYEPPPGSRYTDFTAVDWSTFNLDTNPTPYNSSQSNSPYLAQQAPYPQIDLSNQMNNAGITSSSGEVSEVDDQSPPSHLAVNNRPLNNVERSSGLDGYSDFNSIGGDDVSDRHRLSSASSYYGTPQANLLAADNLGTLDIDEYIKQAEAETKRMQMQQQMAQMQMSPQDVQSSRMSSVSRAMTPTISTPGSTANGEHPFTIREAQRYAHMDGGMSNQISVGNTNSSSSNNSSNSNNHHAGGGAVIPPAVTMTDDPAWSVAPDMSNPELSLDDEQEDEDWVR</sequence>
<keyword evidence="6" id="KW-0804">Transcription</keyword>
<evidence type="ECO:0000256" key="5">
    <source>
        <dbReference type="ARBA" id="ARBA00023015"/>
    </source>
</evidence>
<dbReference type="GO" id="GO:0045944">
    <property type="term" value="P:positive regulation of transcription by RNA polymerase II"/>
    <property type="evidence" value="ECO:0007669"/>
    <property type="project" value="TreeGrafter"/>
</dbReference>
<evidence type="ECO:0000259" key="9">
    <source>
        <dbReference type="PROSITE" id="PS50073"/>
    </source>
</evidence>
<dbReference type="PRINTS" id="PR00617">
    <property type="entry name" value="COPPERFIST"/>
</dbReference>
<dbReference type="Proteomes" id="UP000019484">
    <property type="component" value="Unassembled WGS sequence"/>
</dbReference>
<evidence type="ECO:0000256" key="8">
    <source>
        <dbReference type="SAM" id="MobiDB-lite"/>
    </source>
</evidence>
<evidence type="ECO:0000256" key="4">
    <source>
        <dbReference type="ARBA" id="ARBA00023008"/>
    </source>
</evidence>
<keyword evidence="4" id="KW-0186">Copper</keyword>
<keyword evidence="7" id="KW-0539">Nucleus</keyword>
<feature type="domain" description="Copper-fist" evidence="9">
    <location>
        <begin position="1"/>
        <end position="39"/>
    </location>
</feature>